<feature type="compositionally biased region" description="Polar residues" evidence="1">
    <location>
        <begin position="73"/>
        <end position="86"/>
    </location>
</feature>
<feature type="region of interest" description="Disordered" evidence="1">
    <location>
        <begin position="73"/>
        <end position="92"/>
    </location>
</feature>
<protein>
    <submittedName>
        <fullName evidence="2">Uncharacterized protein</fullName>
    </submittedName>
</protein>
<reference evidence="2 3" key="1">
    <citation type="submission" date="2024-08" db="EMBL/GenBank/DDBJ databases">
        <title>Genome mining of Saccharopolyspora cebuensis PGLac3 from Nigerian medicinal plant.</title>
        <authorList>
            <person name="Ezeobiora C.E."/>
            <person name="Igbokwe N.H."/>
            <person name="Amin D.H."/>
            <person name="Mendie U.E."/>
        </authorList>
    </citation>
    <scope>NUCLEOTIDE SEQUENCE [LARGE SCALE GENOMIC DNA]</scope>
    <source>
        <strain evidence="2 3">PGLac3</strain>
    </source>
</reference>
<evidence type="ECO:0000313" key="3">
    <source>
        <dbReference type="Proteomes" id="UP001564626"/>
    </source>
</evidence>
<dbReference type="Proteomes" id="UP001564626">
    <property type="component" value="Unassembled WGS sequence"/>
</dbReference>
<accession>A0ABV4CPZ2</accession>
<proteinExistence type="predicted"/>
<evidence type="ECO:0000256" key="1">
    <source>
        <dbReference type="SAM" id="MobiDB-lite"/>
    </source>
</evidence>
<dbReference type="EMBL" id="JBGEHV010000058">
    <property type="protein sequence ID" value="MEY8042503.1"/>
    <property type="molecule type" value="Genomic_DNA"/>
</dbReference>
<name>A0ABV4CPZ2_9PSEU</name>
<gene>
    <name evidence="2" type="ORF">AB8O55_24120</name>
</gene>
<keyword evidence="3" id="KW-1185">Reference proteome</keyword>
<dbReference type="RefSeq" id="WP_186361414.1">
    <property type="nucleotide sequence ID" value="NZ_BAABII010000023.1"/>
</dbReference>
<organism evidence="2 3">
    <name type="scientific">Saccharopolyspora cebuensis</name>
    <dbReference type="NCBI Taxonomy" id="418759"/>
    <lineage>
        <taxon>Bacteria</taxon>
        <taxon>Bacillati</taxon>
        <taxon>Actinomycetota</taxon>
        <taxon>Actinomycetes</taxon>
        <taxon>Pseudonocardiales</taxon>
        <taxon>Pseudonocardiaceae</taxon>
        <taxon>Saccharopolyspora</taxon>
    </lineage>
</organism>
<sequence>MASTMHRGGPTSTPTAACAEQRDLAAGVEFYRHLGWPTSLDARRRRLVVHTGNALDALILPAQLASAVATELSTSLMSGPVSTGSDTDGGPS</sequence>
<evidence type="ECO:0000313" key="2">
    <source>
        <dbReference type="EMBL" id="MEY8042503.1"/>
    </source>
</evidence>
<comment type="caution">
    <text evidence="2">The sequence shown here is derived from an EMBL/GenBank/DDBJ whole genome shotgun (WGS) entry which is preliminary data.</text>
</comment>